<keyword evidence="3" id="KW-1185">Reference proteome</keyword>
<feature type="transmembrane region" description="Helical" evidence="1">
    <location>
        <begin position="76"/>
        <end position="94"/>
    </location>
</feature>
<dbReference type="Pfam" id="PF13858">
    <property type="entry name" value="DUF4199"/>
    <property type="match status" value="1"/>
</dbReference>
<feature type="transmembrane region" description="Helical" evidence="1">
    <location>
        <begin position="130"/>
        <end position="158"/>
    </location>
</feature>
<organism evidence="2 3">
    <name type="scientific">Lacibacter sediminis</name>
    <dbReference type="NCBI Taxonomy" id="2760713"/>
    <lineage>
        <taxon>Bacteria</taxon>
        <taxon>Pseudomonadati</taxon>
        <taxon>Bacteroidota</taxon>
        <taxon>Chitinophagia</taxon>
        <taxon>Chitinophagales</taxon>
        <taxon>Chitinophagaceae</taxon>
        <taxon>Lacibacter</taxon>
    </lineage>
</organism>
<dbReference type="KEGG" id="lacs:H4075_11595"/>
<proteinExistence type="predicted"/>
<gene>
    <name evidence="2" type="ORF">H4075_11595</name>
</gene>
<evidence type="ECO:0000313" key="2">
    <source>
        <dbReference type="EMBL" id="QNA42744.1"/>
    </source>
</evidence>
<keyword evidence="1" id="KW-1133">Transmembrane helix</keyword>
<dbReference type="Proteomes" id="UP000515344">
    <property type="component" value="Chromosome"/>
</dbReference>
<dbReference type="AlphaFoldDB" id="A0A7G5XB91"/>
<accession>A0A7G5XB91</accession>
<dbReference type="EMBL" id="CP060007">
    <property type="protein sequence ID" value="QNA42744.1"/>
    <property type="molecule type" value="Genomic_DNA"/>
</dbReference>
<dbReference type="RefSeq" id="WP_182801010.1">
    <property type="nucleotide sequence ID" value="NZ_CP060007.1"/>
</dbReference>
<keyword evidence="1" id="KW-0812">Transmembrane</keyword>
<evidence type="ECO:0000256" key="1">
    <source>
        <dbReference type="SAM" id="Phobius"/>
    </source>
</evidence>
<feature type="transmembrane region" description="Helical" evidence="1">
    <location>
        <begin position="12"/>
        <end position="29"/>
    </location>
</feature>
<dbReference type="InterPro" id="IPR025250">
    <property type="entry name" value="DUF4199"/>
</dbReference>
<keyword evidence="1" id="KW-0472">Membrane</keyword>
<protein>
    <submittedName>
        <fullName evidence="2">DUF4199 domain-containing protein</fullName>
    </submittedName>
</protein>
<feature type="transmembrane region" description="Helical" evidence="1">
    <location>
        <begin position="35"/>
        <end position="55"/>
    </location>
</feature>
<evidence type="ECO:0000313" key="3">
    <source>
        <dbReference type="Proteomes" id="UP000515344"/>
    </source>
</evidence>
<name>A0A7G5XB91_9BACT</name>
<sequence length="170" mass="18745">MEKKVTSHFVKGLIIGIAVVLIGILFQVFDIYERWVQWVTIVCYLAAIVWACYSFSVDMDGEVTFGSVFGHGFKTAAIVTLIAIAGFILSTFLMPEVKEKAMEMARKGMEENPQMNEETIDKAIEFTSKYFFLFGVVGSLFSYAFIGGIASLIGAGIAKKNPNANMPKSI</sequence>
<reference evidence="3" key="1">
    <citation type="submission" date="2020-08" db="EMBL/GenBank/DDBJ databases">
        <title>Lacibacter sp. S13-6-6 genome sequencing.</title>
        <authorList>
            <person name="Jin L."/>
        </authorList>
    </citation>
    <scope>NUCLEOTIDE SEQUENCE [LARGE SCALE GENOMIC DNA]</scope>
    <source>
        <strain evidence="3">S13-6-6</strain>
    </source>
</reference>